<dbReference type="Proteomes" id="UP001283361">
    <property type="component" value="Unassembled WGS sequence"/>
</dbReference>
<proteinExistence type="predicted"/>
<accession>A0AAE0Z9N1</accession>
<sequence>MRIRDGIENTIFQHLRENLTNHWPVPPGIPVRPPVPAVASSQARMHIHEAMSLRRGYEPDGSARLFSAARTGEGTPSPSSSGGSPAG</sequence>
<organism evidence="2 3">
    <name type="scientific">Elysia crispata</name>
    <name type="common">lettuce slug</name>
    <dbReference type="NCBI Taxonomy" id="231223"/>
    <lineage>
        <taxon>Eukaryota</taxon>
        <taxon>Metazoa</taxon>
        <taxon>Spiralia</taxon>
        <taxon>Lophotrochozoa</taxon>
        <taxon>Mollusca</taxon>
        <taxon>Gastropoda</taxon>
        <taxon>Heterobranchia</taxon>
        <taxon>Euthyneura</taxon>
        <taxon>Panpulmonata</taxon>
        <taxon>Sacoglossa</taxon>
        <taxon>Placobranchoidea</taxon>
        <taxon>Plakobranchidae</taxon>
        <taxon>Elysia</taxon>
    </lineage>
</organism>
<evidence type="ECO:0000313" key="2">
    <source>
        <dbReference type="EMBL" id="KAK3765428.1"/>
    </source>
</evidence>
<dbReference type="AlphaFoldDB" id="A0AAE0Z9N1"/>
<comment type="caution">
    <text evidence="2">The sequence shown here is derived from an EMBL/GenBank/DDBJ whole genome shotgun (WGS) entry which is preliminary data.</text>
</comment>
<dbReference type="EMBL" id="JAWDGP010004303">
    <property type="protein sequence ID" value="KAK3765428.1"/>
    <property type="molecule type" value="Genomic_DNA"/>
</dbReference>
<evidence type="ECO:0000313" key="3">
    <source>
        <dbReference type="Proteomes" id="UP001283361"/>
    </source>
</evidence>
<gene>
    <name evidence="2" type="ORF">RRG08_066976</name>
</gene>
<feature type="compositionally biased region" description="Low complexity" evidence="1">
    <location>
        <begin position="72"/>
        <end position="87"/>
    </location>
</feature>
<protein>
    <submittedName>
        <fullName evidence="2">Uncharacterized protein</fullName>
    </submittedName>
</protein>
<feature type="region of interest" description="Disordered" evidence="1">
    <location>
        <begin position="52"/>
        <end position="87"/>
    </location>
</feature>
<name>A0AAE0Z9N1_9GAST</name>
<reference evidence="2" key="1">
    <citation type="journal article" date="2023" name="G3 (Bethesda)">
        <title>A reference genome for the long-term kleptoplast-retaining sea slug Elysia crispata morphotype clarki.</title>
        <authorList>
            <person name="Eastman K.E."/>
            <person name="Pendleton A.L."/>
            <person name="Shaikh M.A."/>
            <person name="Suttiyut T."/>
            <person name="Ogas R."/>
            <person name="Tomko P."/>
            <person name="Gavelis G."/>
            <person name="Widhalm J.R."/>
            <person name="Wisecaver J.H."/>
        </authorList>
    </citation>
    <scope>NUCLEOTIDE SEQUENCE</scope>
    <source>
        <strain evidence="2">ECLA1</strain>
    </source>
</reference>
<keyword evidence="3" id="KW-1185">Reference proteome</keyword>
<evidence type="ECO:0000256" key="1">
    <source>
        <dbReference type="SAM" id="MobiDB-lite"/>
    </source>
</evidence>